<sequence>MDRGLVFEWIIKRGWFIKYVSVMRQQVQMSRLKDFLSKPHSGSLSNEDLKVLCTHNEPAIVDSEEDSSHHQISEIIDQFVEDDPDFERGCKARGGVLKIL</sequence>
<dbReference type="Proteomes" id="UP000054843">
    <property type="component" value="Unassembled WGS sequence"/>
</dbReference>
<name>A0A0V1M6T0_9BILA</name>
<reference evidence="1 2" key="1">
    <citation type="submission" date="2015-01" db="EMBL/GenBank/DDBJ databases">
        <title>Evolution of Trichinella species and genotypes.</title>
        <authorList>
            <person name="Korhonen P.K."/>
            <person name="Edoardo P."/>
            <person name="Giuseppe L.R."/>
            <person name="Gasser R.B."/>
        </authorList>
    </citation>
    <scope>NUCLEOTIDE SEQUENCE [LARGE SCALE GENOMIC DNA]</scope>
    <source>
        <strain evidence="1">ISS1980</strain>
    </source>
</reference>
<protein>
    <submittedName>
        <fullName evidence="1">Uncharacterized protein</fullName>
    </submittedName>
</protein>
<dbReference type="AlphaFoldDB" id="A0A0V1M6T0"/>
<organism evidence="1 2">
    <name type="scientific">Trichinella papuae</name>
    <dbReference type="NCBI Taxonomy" id="268474"/>
    <lineage>
        <taxon>Eukaryota</taxon>
        <taxon>Metazoa</taxon>
        <taxon>Ecdysozoa</taxon>
        <taxon>Nematoda</taxon>
        <taxon>Enoplea</taxon>
        <taxon>Dorylaimia</taxon>
        <taxon>Trichinellida</taxon>
        <taxon>Trichinellidae</taxon>
        <taxon>Trichinella</taxon>
    </lineage>
</organism>
<comment type="caution">
    <text evidence="1">The sequence shown here is derived from an EMBL/GenBank/DDBJ whole genome shotgun (WGS) entry which is preliminary data.</text>
</comment>
<evidence type="ECO:0000313" key="1">
    <source>
        <dbReference type="EMBL" id="KRZ67480.1"/>
    </source>
</evidence>
<accession>A0A0V1M6T0</accession>
<dbReference type="EMBL" id="JYDO01000195">
    <property type="protein sequence ID" value="KRZ67480.1"/>
    <property type="molecule type" value="Genomic_DNA"/>
</dbReference>
<proteinExistence type="predicted"/>
<keyword evidence="2" id="KW-1185">Reference proteome</keyword>
<gene>
    <name evidence="1" type="ORF">T10_10146</name>
</gene>
<evidence type="ECO:0000313" key="2">
    <source>
        <dbReference type="Proteomes" id="UP000054843"/>
    </source>
</evidence>